<dbReference type="PRINTS" id="PR00463">
    <property type="entry name" value="EP450I"/>
</dbReference>
<comment type="caution">
    <text evidence="10">The sequence shown here is derived from an EMBL/GenBank/DDBJ whole genome shotgun (WGS) entry which is preliminary data.</text>
</comment>
<name>A0AAN9M4Z9_CANGL</name>
<evidence type="ECO:0000256" key="8">
    <source>
        <dbReference type="PIRSR" id="PIRSR602401-1"/>
    </source>
</evidence>
<keyword evidence="3 8" id="KW-0349">Heme</keyword>
<dbReference type="GO" id="GO:0004497">
    <property type="term" value="F:monooxygenase activity"/>
    <property type="evidence" value="ECO:0007669"/>
    <property type="project" value="UniProtKB-KW"/>
</dbReference>
<comment type="similarity">
    <text evidence="2">Belongs to the cytochrome P450 family.</text>
</comment>
<dbReference type="PANTHER" id="PTHR24296">
    <property type="entry name" value="CYTOCHROME P450"/>
    <property type="match status" value="1"/>
</dbReference>
<evidence type="ECO:0000313" key="11">
    <source>
        <dbReference type="Proteomes" id="UP001367508"/>
    </source>
</evidence>
<evidence type="ECO:0000256" key="3">
    <source>
        <dbReference type="ARBA" id="ARBA00022617"/>
    </source>
</evidence>
<dbReference type="AlphaFoldDB" id="A0AAN9M4Z9"/>
<dbReference type="GO" id="GO:0005506">
    <property type="term" value="F:iron ion binding"/>
    <property type="evidence" value="ECO:0007669"/>
    <property type="project" value="InterPro"/>
</dbReference>
<keyword evidence="7" id="KW-0503">Monooxygenase</keyword>
<dbReference type="InterPro" id="IPR002401">
    <property type="entry name" value="Cyt_P450_E_grp-I"/>
</dbReference>
<dbReference type="GO" id="GO:0016705">
    <property type="term" value="F:oxidoreductase activity, acting on paired donors, with incorporation or reduction of molecular oxygen"/>
    <property type="evidence" value="ECO:0007669"/>
    <property type="project" value="InterPro"/>
</dbReference>
<sequence>MEVIQPLSTCCQLQFFRDVVFTSLIVSIILVIVFIFGITTLSPFCSCETCQAYLTSSWSKDFDNLCDWYTHLLRNSPSKTIHIHALGNTITANAENVEYMLKTRFENFPKGKPFSTILGDFLGRGIFNVDGESWRFQKKMASLELNKHSIRSFAFEIVSYEIQHRLIPHLISNQNGVVLDLQDVFRRFSFDNICRFSFGLDPMCLEKSLPISEFALSFDLASKLSAERAMAVSPYVWKMKRLLNIGSERQLKEALKMINVLAKEVIKQKRELGFSHHKDLLSRFMSTVHDDTYLRDIVISFLLAGRDTMASALTSFFWLLGKHPEVGHEIRVEADRVIGPHKELINIEQLKQLHYLQAATHESMRLFPPIQFDSKFCVEDDVLPDGTKVKSGTRVTYHPYAMGRLEEIWGHDCLEFRPKRWLKNGVFRPENPFKYPVFQAGLRVCMGKEMALMELKTVALSLLRKFHIELVAPFCGNPRFSPGLTATFSFGLPVTVRERGTTKSPHKHGIPSPT</sequence>
<comment type="cofactor">
    <cofactor evidence="1 8">
        <name>heme</name>
        <dbReference type="ChEBI" id="CHEBI:30413"/>
    </cofactor>
</comment>
<proteinExistence type="inferred from homology"/>
<dbReference type="CDD" id="cd11064">
    <property type="entry name" value="CYP86A"/>
    <property type="match status" value="1"/>
</dbReference>
<dbReference type="InterPro" id="IPR001128">
    <property type="entry name" value="Cyt_P450"/>
</dbReference>
<evidence type="ECO:0000256" key="2">
    <source>
        <dbReference type="ARBA" id="ARBA00010617"/>
    </source>
</evidence>
<evidence type="ECO:0000256" key="7">
    <source>
        <dbReference type="ARBA" id="ARBA00023033"/>
    </source>
</evidence>
<dbReference type="Gene3D" id="1.10.630.10">
    <property type="entry name" value="Cytochrome P450"/>
    <property type="match status" value="1"/>
</dbReference>
<protein>
    <recommendedName>
        <fullName evidence="12">Cytochrome P450</fullName>
    </recommendedName>
</protein>
<evidence type="ECO:0000313" key="10">
    <source>
        <dbReference type="EMBL" id="KAK7345368.1"/>
    </source>
</evidence>
<gene>
    <name evidence="10" type="ORF">VNO77_15971</name>
</gene>
<dbReference type="SUPFAM" id="SSF48264">
    <property type="entry name" value="Cytochrome P450"/>
    <property type="match status" value="1"/>
</dbReference>
<evidence type="ECO:0000256" key="5">
    <source>
        <dbReference type="ARBA" id="ARBA00023002"/>
    </source>
</evidence>
<keyword evidence="11" id="KW-1185">Reference proteome</keyword>
<keyword evidence="9" id="KW-0812">Transmembrane</keyword>
<keyword evidence="9" id="KW-0472">Membrane</keyword>
<dbReference type="Pfam" id="PF00067">
    <property type="entry name" value="p450"/>
    <property type="match status" value="1"/>
</dbReference>
<dbReference type="Proteomes" id="UP001367508">
    <property type="component" value="Unassembled WGS sequence"/>
</dbReference>
<dbReference type="InterPro" id="IPR036396">
    <property type="entry name" value="Cyt_P450_sf"/>
</dbReference>
<keyword evidence="9" id="KW-1133">Transmembrane helix</keyword>
<dbReference type="GO" id="GO:0020037">
    <property type="term" value="F:heme binding"/>
    <property type="evidence" value="ECO:0007669"/>
    <property type="project" value="InterPro"/>
</dbReference>
<dbReference type="PRINTS" id="PR00385">
    <property type="entry name" value="P450"/>
</dbReference>
<feature type="binding site" description="axial binding residue" evidence="8">
    <location>
        <position position="445"/>
    </location>
    <ligand>
        <name>heme</name>
        <dbReference type="ChEBI" id="CHEBI:30413"/>
    </ligand>
    <ligandPart>
        <name>Fe</name>
        <dbReference type="ChEBI" id="CHEBI:18248"/>
    </ligandPart>
</feature>
<dbReference type="EMBL" id="JAYMYQ010000003">
    <property type="protein sequence ID" value="KAK7345368.1"/>
    <property type="molecule type" value="Genomic_DNA"/>
</dbReference>
<evidence type="ECO:0000256" key="6">
    <source>
        <dbReference type="ARBA" id="ARBA00023004"/>
    </source>
</evidence>
<organism evidence="10 11">
    <name type="scientific">Canavalia gladiata</name>
    <name type="common">Sword bean</name>
    <name type="synonym">Dolichos gladiatus</name>
    <dbReference type="NCBI Taxonomy" id="3824"/>
    <lineage>
        <taxon>Eukaryota</taxon>
        <taxon>Viridiplantae</taxon>
        <taxon>Streptophyta</taxon>
        <taxon>Embryophyta</taxon>
        <taxon>Tracheophyta</taxon>
        <taxon>Spermatophyta</taxon>
        <taxon>Magnoliopsida</taxon>
        <taxon>eudicotyledons</taxon>
        <taxon>Gunneridae</taxon>
        <taxon>Pentapetalae</taxon>
        <taxon>rosids</taxon>
        <taxon>fabids</taxon>
        <taxon>Fabales</taxon>
        <taxon>Fabaceae</taxon>
        <taxon>Papilionoideae</taxon>
        <taxon>50 kb inversion clade</taxon>
        <taxon>NPAAA clade</taxon>
        <taxon>indigoferoid/millettioid clade</taxon>
        <taxon>Phaseoleae</taxon>
        <taxon>Canavalia</taxon>
    </lineage>
</organism>
<evidence type="ECO:0000256" key="1">
    <source>
        <dbReference type="ARBA" id="ARBA00001971"/>
    </source>
</evidence>
<reference evidence="10 11" key="1">
    <citation type="submission" date="2024-01" db="EMBL/GenBank/DDBJ databases">
        <title>The genomes of 5 underutilized Papilionoideae crops provide insights into root nodulation and disease resistanc.</title>
        <authorList>
            <person name="Jiang F."/>
        </authorList>
    </citation>
    <scope>NUCLEOTIDE SEQUENCE [LARGE SCALE GENOMIC DNA]</scope>
    <source>
        <strain evidence="10">LVBAO_FW01</strain>
        <tissue evidence="10">Leaves</tissue>
    </source>
</reference>
<evidence type="ECO:0000256" key="4">
    <source>
        <dbReference type="ARBA" id="ARBA00022723"/>
    </source>
</evidence>
<keyword evidence="4 8" id="KW-0479">Metal-binding</keyword>
<evidence type="ECO:0008006" key="12">
    <source>
        <dbReference type="Google" id="ProtNLM"/>
    </source>
</evidence>
<evidence type="ECO:0000256" key="9">
    <source>
        <dbReference type="SAM" id="Phobius"/>
    </source>
</evidence>
<keyword evidence="6 8" id="KW-0408">Iron</keyword>
<keyword evidence="5" id="KW-0560">Oxidoreductase</keyword>
<accession>A0AAN9M4Z9</accession>
<feature type="transmembrane region" description="Helical" evidence="9">
    <location>
        <begin position="20"/>
        <end position="41"/>
    </location>
</feature>